<organism evidence="2">
    <name type="scientific">uncultured verrucomicrobium HF0500_18J03</name>
    <dbReference type="NCBI Taxonomy" id="723599"/>
    <lineage>
        <taxon>Bacteria</taxon>
        <taxon>Pseudomonadati</taxon>
        <taxon>Verrucomicrobiota</taxon>
        <taxon>environmental samples</taxon>
    </lineage>
</organism>
<evidence type="ECO:0008006" key="3">
    <source>
        <dbReference type="Google" id="ProtNLM"/>
    </source>
</evidence>
<sequence>MKRYALIKPAVLAGSALFAGFALAGDPASKAAIAPAPSSNLEANFEAGYSSDYVFRGNNRGADLFSAGIGVSGSGNNFDWAADIWLASFGDSNEMDISISASKSLSDNLDLSLGVTNYSYFGGAGGGDDLEPYVSLGTSVGGISLGVAAHYNESGGAADHDIYWEITAGLVEMDLGNNMTLGISGVLGHFDDGPVDTFYGISAGLSIAASDSITVTPHITHTVDGESGDETVTGVSVGFGF</sequence>
<feature type="signal peptide" evidence="1">
    <location>
        <begin position="1"/>
        <end position="24"/>
    </location>
</feature>
<evidence type="ECO:0000313" key="2">
    <source>
        <dbReference type="EMBL" id="ADI22627.1"/>
    </source>
</evidence>
<evidence type="ECO:0000256" key="1">
    <source>
        <dbReference type="SAM" id="SignalP"/>
    </source>
</evidence>
<keyword evidence="1" id="KW-0732">Signal</keyword>
<name>E7C5A3_9BACT</name>
<reference evidence="2" key="1">
    <citation type="submission" date="2010-01" db="EMBL/GenBank/DDBJ databases">
        <title>Genome fragments of uncultured bacteria from the North Pacific subtropical Gyre.</title>
        <authorList>
            <person name="Pham V.D."/>
            <person name="Delong E.F."/>
        </authorList>
    </citation>
    <scope>NUCLEOTIDE SEQUENCE</scope>
</reference>
<feature type="chain" id="PRO_5003216200" description="Outer membrane protein beta-barrel domain-containing protein" evidence="1">
    <location>
        <begin position="25"/>
        <end position="241"/>
    </location>
</feature>
<proteinExistence type="predicted"/>
<dbReference type="EMBL" id="GU567992">
    <property type="protein sequence ID" value="ADI22627.1"/>
    <property type="molecule type" value="Genomic_DNA"/>
</dbReference>
<protein>
    <recommendedName>
        <fullName evidence="3">Outer membrane protein beta-barrel domain-containing protein</fullName>
    </recommendedName>
</protein>
<accession>E7C5A3</accession>
<dbReference type="AlphaFoldDB" id="E7C5A3"/>